<protein>
    <submittedName>
        <fullName evidence="1">Uncharacterized protein</fullName>
    </submittedName>
</protein>
<dbReference type="Proteomes" id="UP000828941">
    <property type="component" value="Chromosome 13"/>
</dbReference>
<dbReference type="EMBL" id="CM039438">
    <property type="protein sequence ID" value="KAI4298247.1"/>
    <property type="molecule type" value="Genomic_DNA"/>
</dbReference>
<reference evidence="1 2" key="1">
    <citation type="journal article" date="2022" name="DNA Res.">
        <title>Chromosomal-level genome assembly of the orchid tree Bauhinia variegata (Leguminosae; Cercidoideae) supports the allotetraploid origin hypothesis of Bauhinia.</title>
        <authorList>
            <person name="Zhong Y."/>
            <person name="Chen Y."/>
            <person name="Zheng D."/>
            <person name="Pang J."/>
            <person name="Liu Y."/>
            <person name="Luo S."/>
            <person name="Meng S."/>
            <person name="Qian L."/>
            <person name="Wei D."/>
            <person name="Dai S."/>
            <person name="Zhou R."/>
        </authorList>
    </citation>
    <scope>NUCLEOTIDE SEQUENCE [LARGE SCALE GENOMIC DNA]</scope>
    <source>
        <strain evidence="1">BV-YZ2020</strain>
    </source>
</reference>
<proteinExistence type="predicted"/>
<comment type="caution">
    <text evidence="1">The sequence shown here is derived from an EMBL/GenBank/DDBJ whole genome shotgun (WGS) entry which is preliminary data.</text>
</comment>
<evidence type="ECO:0000313" key="2">
    <source>
        <dbReference type="Proteomes" id="UP000828941"/>
    </source>
</evidence>
<organism evidence="1 2">
    <name type="scientific">Bauhinia variegata</name>
    <name type="common">Purple orchid tree</name>
    <name type="synonym">Phanera variegata</name>
    <dbReference type="NCBI Taxonomy" id="167791"/>
    <lineage>
        <taxon>Eukaryota</taxon>
        <taxon>Viridiplantae</taxon>
        <taxon>Streptophyta</taxon>
        <taxon>Embryophyta</taxon>
        <taxon>Tracheophyta</taxon>
        <taxon>Spermatophyta</taxon>
        <taxon>Magnoliopsida</taxon>
        <taxon>eudicotyledons</taxon>
        <taxon>Gunneridae</taxon>
        <taxon>Pentapetalae</taxon>
        <taxon>rosids</taxon>
        <taxon>fabids</taxon>
        <taxon>Fabales</taxon>
        <taxon>Fabaceae</taxon>
        <taxon>Cercidoideae</taxon>
        <taxon>Cercideae</taxon>
        <taxon>Bauhiniinae</taxon>
        <taxon>Bauhinia</taxon>
    </lineage>
</organism>
<accession>A0ACB9KLV7</accession>
<gene>
    <name evidence="1" type="ORF">L6164_031828</name>
</gene>
<evidence type="ECO:0000313" key="1">
    <source>
        <dbReference type="EMBL" id="KAI4298247.1"/>
    </source>
</evidence>
<sequence>MKTESEKAEGMAPNKPMIDGSAAPPYGASGGYGVGRSYGGVYGGDGGGEDMEVAAMVKATQVVDMVVVMEEGASGNGWTVDVIFHLIFFSFYLIKLIYF</sequence>
<name>A0ACB9KLV7_BAUVA</name>
<keyword evidence="2" id="KW-1185">Reference proteome</keyword>